<dbReference type="Gene3D" id="2.60.120.10">
    <property type="entry name" value="Jelly Rolls"/>
    <property type="match status" value="1"/>
</dbReference>
<organism evidence="1 2">
    <name type="scientific">Ensifer oleiphilus</name>
    <dbReference type="NCBI Taxonomy" id="2742698"/>
    <lineage>
        <taxon>Bacteria</taxon>
        <taxon>Pseudomonadati</taxon>
        <taxon>Pseudomonadota</taxon>
        <taxon>Alphaproteobacteria</taxon>
        <taxon>Hyphomicrobiales</taxon>
        <taxon>Rhizobiaceae</taxon>
        <taxon>Sinorhizobium/Ensifer group</taxon>
        <taxon>Ensifer</taxon>
    </lineage>
</organism>
<protein>
    <submittedName>
        <fullName evidence="1">Crp/Fnr family transcriptional regulator</fullName>
    </submittedName>
</protein>
<dbReference type="RefSeq" id="WP_176356167.1">
    <property type="nucleotide sequence ID" value="NZ_JABWDU010000011.1"/>
</dbReference>
<evidence type="ECO:0000313" key="1">
    <source>
        <dbReference type="EMBL" id="NVD42814.1"/>
    </source>
</evidence>
<dbReference type="SUPFAM" id="SSF51206">
    <property type="entry name" value="cAMP-binding domain-like"/>
    <property type="match status" value="1"/>
</dbReference>
<dbReference type="AlphaFoldDB" id="A0A7Y6QC10"/>
<proteinExistence type="predicted"/>
<sequence>MAKEIFTTQRDHRPSWNRLFDDQASVDIERRLRRFGRVKRFEAASTLFGNGTGVFFFGVIIDGVVAARGLRRDGNNPILQFFGPHDIISLAIARNREIEFEILTPATIRCLDQAQLKAAIRSAPELATTLLTAAASQLQGCLDQIAFMRGRAIDRLGYFLLRAIYRPFDLDRTVVSIKRNSIAVVTINRTALAAHIGTTTTNLAHLLLALQEEGIIRALTPRRFEVLEETRLAASWEHLGQGENQTTDR</sequence>
<dbReference type="InterPro" id="IPR014710">
    <property type="entry name" value="RmlC-like_jellyroll"/>
</dbReference>
<comment type="caution">
    <text evidence="1">The sequence shown here is derived from an EMBL/GenBank/DDBJ whole genome shotgun (WGS) entry which is preliminary data.</text>
</comment>
<keyword evidence="2" id="KW-1185">Reference proteome</keyword>
<dbReference type="Proteomes" id="UP000520198">
    <property type="component" value="Unassembled WGS sequence"/>
</dbReference>
<dbReference type="EMBL" id="JABWDU010000011">
    <property type="protein sequence ID" value="NVD42814.1"/>
    <property type="molecule type" value="Genomic_DNA"/>
</dbReference>
<name>A0A7Y6QC10_9HYPH</name>
<gene>
    <name evidence="1" type="ORF">HT585_28475</name>
</gene>
<reference evidence="1 2" key="1">
    <citation type="submission" date="2020-06" db="EMBL/GenBank/DDBJ databases">
        <authorList>
            <person name="Grouzdev D.S."/>
        </authorList>
    </citation>
    <scope>NUCLEOTIDE SEQUENCE [LARGE SCALE GENOMIC DNA]</scope>
    <source>
        <strain evidence="1 2">HO-A22</strain>
    </source>
</reference>
<dbReference type="InterPro" id="IPR018490">
    <property type="entry name" value="cNMP-bd_dom_sf"/>
</dbReference>
<accession>A0A7Y6QC10</accession>
<evidence type="ECO:0000313" key="2">
    <source>
        <dbReference type="Proteomes" id="UP000520198"/>
    </source>
</evidence>